<evidence type="ECO:0000313" key="4">
    <source>
        <dbReference type="EMBL" id="EEX76420.1"/>
    </source>
</evidence>
<dbReference type="InterPro" id="IPR035093">
    <property type="entry name" value="RelE/ParE_toxin_dom_sf"/>
</dbReference>
<dbReference type="PANTHER" id="PTHR40588:SF1">
    <property type="entry name" value="MRNA INTERFERASE TOXIN YAFQ"/>
    <property type="match status" value="1"/>
</dbReference>
<dbReference type="KEGG" id="ssg:Selsp_0448"/>
<dbReference type="HOGENOM" id="CLU_161929_4_1_9"/>
<dbReference type="EMBL" id="ACKP02000049">
    <property type="protein sequence ID" value="EEX76420.1"/>
    <property type="molecule type" value="Genomic_DNA"/>
</dbReference>
<reference evidence="4 5" key="1">
    <citation type="submission" date="2009-09" db="EMBL/GenBank/DDBJ databases">
        <authorList>
            <person name="Weinstock G."/>
            <person name="Sodergren E."/>
            <person name="Clifton S."/>
            <person name="Fulton L."/>
            <person name="Fulton B."/>
            <person name="Courtney L."/>
            <person name="Fronick C."/>
            <person name="Harrison M."/>
            <person name="Strong C."/>
            <person name="Farmer C."/>
            <person name="Delahaunty K."/>
            <person name="Markovic C."/>
            <person name="Hall O."/>
            <person name="Minx P."/>
            <person name="Tomlinson C."/>
            <person name="Mitreva M."/>
            <person name="Nelson J."/>
            <person name="Hou S."/>
            <person name="Wollam A."/>
            <person name="Pepin K.H."/>
            <person name="Johnson M."/>
            <person name="Bhonagiri V."/>
            <person name="Nash W.E."/>
            <person name="Warren W."/>
            <person name="Chinwalla A."/>
            <person name="Mardis E.R."/>
            <person name="Wilson R.K."/>
        </authorList>
    </citation>
    <scope>NUCLEOTIDE SEQUENCE [LARGE SCALE GENOMIC DNA]</scope>
    <source>
        <strain evidence="4">ATCC 35185</strain>
        <strain evidence="5">ATCC 35185 / DSM 20758 / VPI D19B-28</strain>
    </source>
</reference>
<dbReference type="SUPFAM" id="SSF143011">
    <property type="entry name" value="RelE-like"/>
    <property type="match status" value="1"/>
</dbReference>
<dbReference type="Proteomes" id="UP000003505">
    <property type="component" value="Unassembled WGS sequence"/>
</dbReference>
<gene>
    <name evidence="3" type="ordered locus">Selsp_0448</name>
    <name evidence="4" type="ORF">SELSPUOL_02245</name>
</gene>
<dbReference type="PIRSF" id="PIRSF006156">
    <property type="entry name" value="YafQ"/>
    <property type="match status" value="1"/>
</dbReference>
<dbReference type="eggNOG" id="COG3041">
    <property type="taxonomic scope" value="Bacteria"/>
</dbReference>
<dbReference type="GO" id="GO:0006415">
    <property type="term" value="P:translational termination"/>
    <property type="evidence" value="ECO:0007669"/>
    <property type="project" value="TreeGrafter"/>
</dbReference>
<dbReference type="Pfam" id="PF15738">
    <property type="entry name" value="YafQ_toxin"/>
    <property type="match status" value="1"/>
</dbReference>
<evidence type="ECO:0000256" key="2">
    <source>
        <dbReference type="PIRSR" id="PIRSR006156-1"/>
    </source>
</evidence>
<dbReference type="PANTHER" id="PTHR40588">
    <property type="entry name" value="MRNA INTERFERASE TOXIN YAFQ"/>
    <property type="match status" value="1"/>
</dbReference>
<dbReference type="EMBL" id="CP002637">
    <property type="protein sequence ID" value="AEB99420.1"/>
    <property type="molecule type" value="Genomic_DNA"/>
</dbReference>
<dbReference type="OrthoDB" id="7030467at2"/>
<protein>
    <submittedName>
        <fullName evidence="4">Addiction module toxin, RelE/StbE family</fullName>
    </submittedName>
</protein>
<evidence type="ECO:0000313" key="3">
    <source>
        <dbReference type="EMBL" id="AEB99420.1"/>
    </source>
</evidence>
<dbReference type="RefSeq" id="WP_006193587.1">
    <property type="nucleotide sequence ID" value="NC_015437.1"/>
</dbReference>
<accession>C9LXN7</accession>
<dbReference type="Proteomes" id="UP000011124">
    <property type="component" value="Chromosome"/>
</dbReference>
<dbReference type="InterPro" id="IPR004386">
    <property type="entry name" value="Toxin_YafQ-like"/>
</dbReference>
<dbReference type="STRING" id="546271.Selsp_0448"/>
<dbReference type="GO" id="GO:0004521">
    <property type="term" value="F:RNA endonuclease activity"/>
    <property type="evidence" value="ECO:0007669"/>
    <property type="project" value="TreeGrafter"/>
</dbReference>
<keyword evidence="1" id="KW-1277">Toxin-antitoxin system</keyword>
<reference evidence="3 6" key="2">
    <citation type="submission" date="2011-04" db="EMBL/GenBank/DDBJ databases">
        <title>The complete genome of Selenomonas sputigena DSM 20758.</title>
        <authorList>
            <consortium name="US DOE Joint Genome Institute (JGI-PGF)"/>
            <person name="Lucas S."/>
            <person name="Copeland A."/>
            <person name="Lapidus A."/>
            <person name="Bruce D."/>
            <person name="Goodwin L."/>
            <person name="Pitluck S."/>
            <person name="Peters L."/>
            <person name="Kyrpides N."/>
            <person name="Mavromatis K."/>
            <person name="Ivanova N."/>
            <person name="Ovchinnikova G."/>
            <person name="Teshima H."/>
            <person name="Detter J.C."/>
            <person name="Tapia R."/>
            <person name="Han C."/>
            <person name="Land M."/>
            <person name="Hauser L."/>
            <person name="Markowitz V."/>
            <person name="Cheng J.-F."/>
            <person name="Hugenholtz P."/>
            <person name="Woyke T."/>
            <person name="Wu D."/>
            <person name="Gronow S."/>
            <person name="Wellnitz S."/>
            <person name="Schneider S."/>
            <person name="Klenk H.-P."/>
            <person name="Eisen J.A."/>
        </authorList>
    </citation>
    <scope>NUCLEOTIDE SEQUENCE [LARGE SCALE GENOMIC DNA]</scope>
    <source>
        <strain evidence="3">ATCC 35185</strain>
        <strain evidence="6">ATCC 35185 / DSM 20758 / VPI D19B-28</strain>
    </source>
</reference>
<proteinExistence type="predicted"/>
<evidence type="ECO:0000313" key="6">
    <source>
        <dbReference type="Proteomes" id="UP000011124"/>
    </source>
</evidence>
<keyword evidence="6" id="KW-1185">Reference proteome</keyword>
<dbReference type="NCBIfam" id="TIGR02385">
    <property type="entry name" value="RelE_StbE"/>
    <property type="match status" value="1"/>
</dbReference>
<evidence type="ECO:0000313" key="5">
    <source>
        <dbReference type="Proteomes" id="UP000003505"/>
    </source>
</evidence>
<evidence type="ECO:0000256" key="1">
    <source>
        <dbReference type="ARBA" id="ARBA00022649"/>
    </source>
</evidence>
<name>C9LXN7_SELS3</name>
<dbReference type="InterPro" id="IPR007712">
    <property type="entry name" value="RelE/ParE_toxin"/>
</dbReference>
<dbReference type="Gene3D" id="3.30.2310.20">
    <property type="entry name" value="RelE-like"/>
    <property type="match status" value="1"/>
</dbReference>
<feature type="active site" description="Proton donor" evidence="2">
    <location>
        <position position="87"/>
    </location>
</feature>
<dbReference type="AlphaFoldDB" id="C9LXN7"/>
<dbReference type="GO" id="GO:0006402">
    <property type="term" value="P:mRNA catabolic process"/>
    <property type="evidence" value="ECO:0007669"/>
    <property type="project" value="TreeGrafter"/>
</dbReference>
<sequence length="91" mass="10485">MKYKIIPTARFRKDVKTAAKRGLPLCRLEEIVDQLAAGTPLPERNRDHALTGTFAGYRECHILPDWLLVYRIDNEILTLLLHRTGTHSDLF</sequence>
<organism evidence="4 5">
    <name type="scientific">Selenomonas sputigena (strain ATCC 35185 / DSM 20758 / CCUG 44933 / VPI D19B-28)</name>
    <dbReference type="NCBI Taxonomy" id="546271"/>
    <lineage>
        <taxon>Bacteria</taxon>
        <taxon>Bacillati</taxon>
        <taxon>Bacillota</taxon>
        <taxon>Negativicutes</taxon>
        <taxon>Selenomonadales</taxon>
        <taxon>Selenomonadaceae</taxon>
        <taxon>Selenomonas</taxon>
    </lineage>
</organism>